<dbReference type="PANTHER" id="PTHR43459:SF1">
    <property type="entry name" value="EG:BACN32G11.4 PROTEIN"/>
    <property type="match status" value="1"/>
</dbReference>
<dbReference type="SUPFAM" id="SSF52096">
    <property type="entry name" value="ClpP/crotonase"/>
    <property type="match status" value="1"/>
</dbReference>
<dbReference type="PANTHER" id="PTHR43459">
    <property type="entry name" value="ENOYL-COA HYDRATASE"/>
    <property type="match status" value="1"/>
</dbReference>
<dbReference type="EMBL" id="CP041636">
    <property type="protein sequence ID" value="QDO95971.1"/>
    <property type="molecule type" value="Genomic_DNA"/>
</dbReference>
<dbReference type="Pfam" id="PF00378">
    <property type="entry name" value="ECH_1"/>
    <property type="match status" value="1"/>
</dbReference>
<evidence type="ECO:0000313" key="2">
    <source>
        <dbReference type="EMBL" id="QDO95971.1"/>
    </source>
</evidence>
<accession>A0A516GWQ0</accession>
<gene>
    <name evidence="2" type="ORF">FNB15_01180</name>
</gene>
<proteinExistence type="inferred from homology"/>
<dbReference type="Proteomes" id="UP000317496">
    <property type="component" value="Chromosome"/>
</dbReference>
<sequence length="267" mass="27479">MTAAQPLVFVETSAESGAIPPGIQVIRLNYPSKRNALSLDLRAALIAAVESAMADPAVRAIVLTGSGGAFCAGGDISTMQNVAGVAGRQRLGNLHRLARMIVAGPKPVIAAVEGYAYGAGMSLALLCDQVVAAKDAKFCCSFGKVGLMPDLAALWTVPQRVNAGWVKRLLMLAEEIDGDTAGRIGLVDEVTAPGEALNAALALAAKFASLAPLPVGFIKAALARGPQPLEALLAQEADGQALLFNSADFAEGRDAFLAKRKPVFTGS</sequence>
<organism evidence="2 3">
    <name type="scientific">Ferrovibrio terrae</name>
    <dbReference type="NCBI Taxonomy" id="2594003"/>
    <lineage>
        <taxon>Bacteria</taxon>
        <taxon>Pseudomonadati</taxon>
        <taxon>Pseudomonadota</taxon>
        <taxon>Alphaproteobacteria</taxon>
        <taxon>Rhodospirillales</taxon>
        <taxon>Rhodospirillaceae</taxon>
        <taxon>Ferrovibrio</taxon>
    </lineage>
</organism>
<keyword evidence="3" id="KW-1185">Reference proteome</keyword>
<dbReference type="GO" id="GO:0003824">
    <property type="term" value="F:catalytic activity"/>
    <property type="evidence" value="ECO:0007669"/>
    <property type="project" value="UniProtKB-ARBA"/>
</dbReference>
<dbReference type="OrthoDB" id="9781757at2"/>
<dbReference type="Gene3D" id="1.10.12.10">
    <property type="entry name" value="Lyase 2-enoyl-coa Hydratase, Chain A, domain 2"/>
    <property type="match status" value="1"/>
</dbReference>
<evidence type="ECO:0008006" key="4">
    <source>
        <dbReference type="Google" id="ProtNLM"/>
    </source>
</evidence>
<evidence type="ECO:0000313" key="3">
    <source>
        <dbReference type="Proteomes" id="UP000317496"/>
    </source>
</evidence>
<dbReference type="InterPro" id="IPR029045">
    <property type="entry name" value="ClpP/crotonase-like_dom_sf"/>
</dbReference>
<evidence type="ECO:0000256" key="1">
    <source>
        <dbReference type="ARBA" id="ARBA00005254"/>
    </source>
</evidence>
<dbReference type="AlphaFoldDB" id="A0A516GWQ0"/>
<dbReference type="InterPro" id="IPR001753">
    <property type="entry name" value="Enoyl-CoA_hydra/iso"/>
</dbReference>
<dbReference type="Gene3D" id="3.90.226.10">
    <property type="entry name" value="2-enoyl-CoA Hydratase, Chain A, domain 1"/>
    <property type="match status" value="1"/>
</dbReference>
<dbReference type="InterPro" id="IPR014748">
    <property type="entry name" value="Enoyl-CoA_hydra_C"/>
</dbReference>
<name>A0A516GWQ0_9PROT</name>
<dbReference type="KEGG" id="fer:FNB15_01180"/>
<comment type="similarity">
    <text evidence="1">Belongs to the enoyl-CoA hydratase/isomerase family.</text>
</comment>
<protein>
    <recommendedName>
        <fullName evidence="4">Enoyl-CoA hydratase/isomerase family protein</fullName>
    </recommendedName>
</protein>
<reference evidence="2 3" key="1">
    <citation type="submission" date="2019-07" db="EMBL/GenBank/DDBJ databases">
        <title>Genome sequencing for Ferrovibrio sp. K5.</title>
        <authorList>
            <person name="Park S.-J."/>
        </authorList>
    </citation>
    <scope>NUCLEOTIDE SEQUENCE [LARGE SCALE GENOMIC DNA]</scope>
    <source>
        <strain evidence="2 3">K5</strain>
    </source>
</reference>
<dbReference type="RefSeq" id="WP_144066952.1">
    <property type="nucleotide sequence ID" value="NZ_CP041636.1"/>
</dbReference>
<dbReference type="CDD" id="cd06558">
    <property type="entry name" value="crotonase-like"/>
    <property type="match status" value="1"/>
</dbReference>